<name>A0A930HYL3_9BACT</name>
<gene>
    <name evidence="2" type="ORF">HXN33_02745</name>
</gene>
<dbReference type="EMBL" id="JABZSQ010000028">
    <property type="protein sequence ID" value="MBF1414479.1"/>
    <property type="molecule type" value="Genomic_DNA"/>
</dbReference>
<dbReference type="Gene3D" id="3.10.450.50">
    <property type="match status" value="1"/>
</dbReference>
<accession>A0A930HYL3</accession>
<reference evidence="2" key="1">
    <citation type="submission" date="2020-04" db="EMBL/GenBank/DDBJ databases">
        <title>Deep metagenomics examines the oral microbiome during advanced dental caries in children, revealing novel taxa and co-occurrences with host molecules.</title>
        <authorList>
            <person name="Baker J.L."/>
            <person name="Morton J.T."/>
            <person name="Dinis M."/>
            <person name="Alvarez R."/>
            <person name="Tran N.C."/>
            <person name="Knight R."/>
            <person name="Edlund A."/>
        </authorList>
    </citation>
    <scope>NUCLEOTIDE SEQUENCE</scope>
    <source>
        <strain evidence="2">JCVI_25_bin.9</strain>
    </source>
</reference>
<keyword evidence="1" id="KW-1133">Transmembrane helix</keyword>
<evidence type="ECO:0000313" key="2">
    <source>
        <dbReference type="EMBL" id="MBF1414479.1"/>
    </source>
</evidence>
<keyword evidence="1" id="KW-0812">Transmembrane</keyword>
<dbReference type="RefSeq" id="WP_008822170.1">
    <property type="nucleotide sequence ID" value="NZ_CAUTPC010000038.1"/>
</dbReference>
<evidence type="ECO:0000256" key="1">
    <source>
        <dbReference type="SAM" id="Phobius"/>
    </source>
</evidence>
<dbReference type="Proteomes" id="UP000757461">
    <property type="component" value="Unassembled WGS sequence"/>
</dbReference>
<dbReference type="AlphaFoldDB" id="A0A930HYL3"/>
<organism evidence="2 3">
    <name type="scientific">Prevotella histicola</name>
    <dbReference type="NCBI Taxonomy" id="470565"/>
    <lineage>
        <taxon>Bacteria</taxon>
        <taxon>Pseudomonadati</taxon>
        <taxon>Bacteroidota</taxon>
        <taxon>Bacteroidia</taxon>
        <taxon>Bacteroidales</taxon>
        <taxon>Prevotellaceae</taxon>
        <taxon>Prevotella</taxon>
    </lineage>
</organism>
<protein>
    <submittedName>
        <fullName evidence="2">Uncharacterized protein</fullName>
    </submittedName>
</protein>
<keyword evidence="1" id="KW-0472">Membrane</keyword>
<dbReference type="GeneID" id="66731264"/>
<evidence type="ECO:0000313" key="3">
    <source>
        <dbReference type="Proteomes" id="UP000757461"/>
    </source>
</evidence>
<feature type="transmembrane region" description="Helical" evidence="1">
    <location>
        <begin position="69"/>
        <end position="88"/>
    </location>
</feature>
<proteinExistence type="predicted"/>
<comment type="caution">
    <text evidence="2">The sequence shown here is derived from an EMBL/GenBank/DDBJ whole genome shotgun (WGS) entry which is preliminary data.</text>
</comment>
<sequence>MQYHVTCTKCKRMFTITADASDRMHCTCPYCGQSLMVNLPTMAEPVRSSVQQPIPDNNDNKGNNAGMKILITVLIVLLVGGIAAFAFIEWQNQQEAARLEEKAQREAHADSLMQVRAQQEAQAADAQRKDAQRQSICKFVKSFYQKAVLEADDPTFYERYLTPYCRQMIFGVDADNNDVDKWSAWWGAFGTTADRPDYEALQRNLNVTPGEGNWYNVRLTQDGTTEYRQIKVSTVDGHVLIDDVR</sequence>